<dbReference type="PANTHER" id="PTHR45887">
    <property type="entry name" value="TRANSLATION INITIATION FACTOR EIF-2B SUBUNIT EPSILON"/>
    <property type="match status" value="1"/>
</dbReference>
<dbReference type="Gene3D" id="2.160.10.10">
    <property type="entry name" value="Hexapeptide repeat proteins"/>
    <property type="match status" value="1"/>
</dbReference>
<evidence type="ECO:0000256" key="4">
    <source>
        <dbReference type="ARBA" id="ARBA00022540"/>
    </source>
</evidence>
<dbReference type="Gene3D" id="3.90.550.10">
    <property type="entry name" value="Spore Coat Polysaccharide Biosynthesis Protein SpsA, Chain A"/>
    <property type="match status" value="1"/>
</dbReference>
<evidence type="ECO:0000256" key="1">
    <source>
        <dbReference type="ARBA" id="ARBA00004514"/>
    </source>
</evidence>
<keyword evidence="12" id="KW-1185">Reference proteome</keyword>
<feature type="region of interest" description="Disordered" evidence="9">
    <location>
        <begin position="520"/>
        <end position="570"/>
    </location>
</feature>
<evidence type="ECO:0000256" key="5">
    <source>
        <dbReference type="ARBA" id="ARBA00022917"/>
    </source>
</evidence>
<dbReference type="GO" id="GO:0005851">
    <property type="term" value="C:eukaryotic translation initiation factor 2B complex"/>
    <property type="evidence" value="ECO:0007669"/>
    <property type="project" value="TreeGrafter"/>
</dbReference>
<feature type="compositionally biased region" description="Acidic residues" evidence="9">
    <location>
        <begin position="556"/>
        <end position="568"/>
    </location>
</feature>
<evidence type="ECO:0000256" key="6">
    <source>
        <dbReference type="ARBA" id="ARBA00044144"/>
    </source>
</evidence>
<dbReference type="Pfam" id="PF02020">
    <property type="entry name" value="W2"/>
    <property type="match status" value="1"/>
</dbReference>
<dbReference type="Pfam" id="PF25084">
    <property type="entry name" value="LbH_EIF2B"/>
    <property type="match status" value="1"/>
</dbReference>
<comment type="subcellular location">
    <subcellularLocation>
        <location evidence="1">Cytoplasm</location>
        <location evidence="1">Cytosol</location>
    </subcellularLocation>
</comment>
<keyword evidence="3" id="KW-0963">Cytoplasm</keyword>
<dbReference type="InterPro" id="IPR016024">
    <property type="entry name" value="ARM-type_fold"/>
</dbReference>
<evidence type="ECO:0000256" key="3">
    <source>
        <dbReference type="ARBA" id="ARBA00022490"/>
    </source>
</evidence>
<dbReference type="InterPro" id="IPR035543">
    <property type="entry name" value="eIF-2B_epsilon_N"/>
</dbReference>
<dbReference type="FunFam" id="3.90.550.10:FF:000106">
    <property type="entry name" value="Translation initiation factor eIF-2B subunit epsilon"/>
    <property type="match status" value="1"/>
</dbReference>
<evidence type="ECO:0000256" key="9">
    <source>
        <dbReference type="SAM" id="MobiDB-lite"/>
    </source>
</evidence>
<dbReference type="AlphaFoldDB" id="A0AAE0H158"/>
<dbReference type="InterPro" id="IPR011004">
    <property type="entry name" value="Trimer_LpxA-like_sf"/>
</dbReference>
<dbReference type="GO" id="GO:0003743">
    <property type="term" value="F:translation initiation factor activity"/>
    <property type="evidence" value="ECO:0007669"/>
    <property type="project" value="UniProtKB-KW"/>
</dbReference>
<dbReference type="InterPro" id="IPR005835">
    <property type="entry name" value="NTP_transferase_dom"/>
</dbReference>
<dbReference type="GO" id="GO:0005829">
    <property type="term" value="C:cytosol"/>
    <property type="evidence" value="ECO:0007669"/>
    <property type="project" value="UniProtKB-SubCell"/>
</dbReference>
<comment type="caution">
    <text evidence="11">The sequence shown here is derived from an EMBL/GenBank/DDBJ whole genome shotgun (WGS) entry which is preliminary data.</text>
</comment>
<dbReference type="PANTHER" id="PTHR45887:SF1">
    <property type="entry name" value="TRANSLATION INITIATION FACTOR EIF-2B SUBUNIT EPSILON"/>
    <property type="match status" value="1"/>
</dbReference>
<dbReference type="InterPro" id="IPR051956">
    <property type="entry name" value="eIF2B_epsilon"/>
</dbReference>
<keyword evidence="5" id="KW-0648">Protein biosynthesis</keyword>
<dbReference type="GO" id="GO:0031369">
    <property type="term" value="F:translation initiation factor binding"/>
    <property type="evidence" value="ECO:0007669"/>
    <property type="project" value="InterPro"/>
</dbReference>
<keyword evidence="4" id="KW-0396">Initiation factor</keyword>
<comment type="similarity">
    <text evidence="2">Belongs to the eIF-2B gamma/epsilon subunits family.</text>
</comment>
<dbReference type="CDD" id="cd11558">
    <property type="entry name" value="W2_eIF2B_epsilon"/>
    <property type="match status" value="1"/>
</dbReference>
<dbReference type="InterPro" id="IPR003307">
    <property type="entry name" value="W2_domain"/>
</dbReference>
<dbReference type="SUPFAM" id="SSF51161">
    <property type="entry name" value="Trimeric LpxA-like enzymes"/>
    <property type="match status" value="1"/>
</dbReference>
<comment type="subunit">
    <text evidence="8">Component of the translation initiation factor 2B (eIF2B) complex which is a heterodecamer of two sets of five different subunits: alpha, beta, gamma, delta and epsilon. Subunits alpha, beta and delta comprise a regulatory subcomplex and subunits epsilon and gamma comprise a catalytic subcomplex. Within the complex, the hexameric regulatory complex resides at the center, with the two heterodimeric catalytic subcomplexes bound on opposite sides.</text>
</comment>
<evidence type="ECO:0000313" key="11">
    <source>
        <dbReference type="EMBL" id="KAK3287091.1"/>
    </source>
</evidence>
<name>A0AAE0H158_9CHLO</name>
<dbReference type="Proteomes" id="UP001190700">
    <property type="component" value="Unassembled WGS sequence"/>
</dbReference>
<evidence type="ECO:0000256" key="2">
    <source>
        <dbReference type="ARBA" id="ARBA00007878"/>
    </source>
</evidence>
<feature type="domain" description="W2" evidence="10">
    <location>
        <begin position="561"/>
        <end position="758"/>
    </location>
</feature>
<dbReference type="SMART" id="SM00515">
    <property type="entry name" value="eIF5C"/>
    <property type="match status" value="1"/>
</dbReference>
<protein>
    <recommendedName>
        <fullName evidence="6">Translation initiation factor eIF2B subunit epsilon</fullName>
    </recommendedName>
    <alternativeName>
        <fullName evidence="7">eIF2B GDP-GTP exchange factor subunit epsilon</fullName>
    </alternativeName>
</protein>
<gene>
    <name evidence="11" type="ORF">CYMTET_5383</name>
</gene>
<evidence type="ECO:0000256" key="7">
    <source>
        <dbReference type="ARBA" id="ARBA00044345"/>
    </source>
</evidence>
<dbReference type="SUPFAM" id="SSF48371">
    <property type="entry name" value="ARM repeat"/>
    <property type="match status" value="1"/>
</dbReference>
<dbReference type="InterPro" id="IPR056764">
    <property type="entry name" value="LbH_EIF2B3/5"/>
</dbReference>
<dbReference type="GO" id="GO:0005085">
    <property type="term" value="F:guanyl-nucleotide exchange factor activity"/>
    <property type="evidence" value="ECO:0007669"/>
    <property type="project" value="InterPro"/>
</dbReference>
<sequence length="762" mass="84905">MGKPKKSVGEDEEEGSRQVLQAVVLADSFTQRFRPITVERPKVLLPLVNVPMLNWNLEWLASAGVEEIFVFCSAHSETIKRHLEDSGWLSQPSVAVTVIVGQDCLSAGEALRLIDQRNVVRSDFILVNGDVISNMQLDAVLEAHKNRRKTDKQAIMTSCFKRISNREKQKRLGDTDLVLAIDSETKQILAYEEGLGKDTFVKIESVMLKGRRSVEVTDAIMDCHIDICAPEVLVDFRENFDYQQIRRDFIGGIFSDEVMGNKIYMHELGPTEYGARIHNVRTYDAVSRDIIQRWLYPLVPDNNILPTGSTPTSYSFSRGNIYREEGITVARSATVGLNTVLGAGCRVGDGAVVKNCVIGRNTIIGSNCVIEGSYIDANVSVGDDVKMISSLVCGGAVIHNRAQLEPGCIISYNVVVGPEFVVPAHSRLSIFEQEVLSDVDSSDDELEYTSSGGSREVTDDSRQTGALSAAMERAALEDARLGRASLKQIWDQSAVGAGGAGWRWELREGQEAEWISFLAPSTSLPGGTEDDSAAWESDDELQSSTGAQGDSKQEAQEDEEDEEEEDPENIFRREVTETFLRCVRMGYDQSNAVVELNALKLAEDRTFADLARYLITSLLGLALPAPPDASPENLGLYVKEVPETDKEILTMLKKRLDTWGALLCRFLKNHDDQVEVMLTLEEMCDEEGVFAKSKGARYIPVFQHMMKLMYDKDILSEEAIIMWAKEKDGAEDEDKRYLKLAQPFITWLQEADEEESDEEDED</sequence>
<dbReference type="Gene3D" id="1.25.40.180">
    <property type="match status" value="1"/>
</dbReference>
<proteinExistence type="inferred from homology"/>
<feature type="compositionally biased region" description="Acidic residues" evidence="9">
    <location>
        <begin position="528"/>
        <end position="541"/>
    </location>
</feature>
<evidence type="ECO:0000259" key="10">
    <source>
        <dbReference type="PROSITE" id="PS51363"/>
    </source>
</evidence>
<dbReference type="CDD" id="cd04197">
    <property type="entry name" value="eIF-2B_epsilon_N"/>
    <property type="match status" value="1"/>
</dbReference>
<organism evidence="11 12">
    <name type="scientific">Cymbomonas tetramitiformis</name>
    <dbReference type="NCBI Taxonomy" id="36881"/>
    <lineage>
        <taxon>Eukaryota</taxon>
        <taxon>Viridiplantae</taxon>
        <taxon>Chlorophyta</taxon>
        <taxon>Pyramimonadophyceae</taxon>
        <taxon>Pyramimonadales</taxon>
        <taxon>Pyramimonadaceae</taxon>
        <taxon>Cymbomonas</taxon>
    </lineage>
</organism>
<evidence type="ECO:0000313" key="12">
    <source>
        <dbReference type="Proteomes" id="UP001190700"/>
    </source>
</evidence>
<evidence type="ECO:0000256" key="8">
    <source>
        <dbReference type="ARBA" id="ARBA00046432"/>
    </source>
</evidence>
<dbReference type="SUPFAM" id="SSF53448">
    <property type="entry name" value="Nucleotide-diphospho-sugar transferases"/>
    <property type="match status" value="1"/>
</dbReference>
<dbReference type="InterPro" id="IPR044123">
    <property type="entry name" value="W2_eIF2B_epsilon"/>
</dbReference>
<accession>A0AAE0H158</accession>
<dbReference type="Pfam" id="PF00483">
    <property type="entry name" value="NTP_transferase"/>
    <property type="match status" value="1"/>
</dbReference>
<dbReference type="EMBL" id="LGRX02001013">
    <property type="protein sequence ID" value="KAK3287091.1"/>
    <property type="molecule type" value="Genomic_DNA"/>
</dbReference>
<dbReference type="PROSITE" id="PS51363">
    <property type="entry name" value="W2"/>
    <property type="match status" value="1"/>
</dbReference>
<reference evidence="11 12" key="1">
    <citation type="journal article" date="2015" name="Genome Biol. Evol.">
        <title>Comparative Genomics of a Bacterivorous Green Alga Reveals Evolutionary Causalities and Consequences of Phago-Mixotrophic Mode of Nutrition.</title>
        <authorList>
            <person name="Burns J.A."/>
            <person name="Paasch A."/>
            <person name="Narechania A."/>
            <person name="Kim E."/>
        </authorList>
    </citation>
    <scope>NUCLEOTIDE SEQUENCE [LARGE SCALE GENOMIC DNA]</scope>
    <source>
        <strain evidence="11 12">PLY_AMNH</strain>
    </source>
</reference>
<feature type="region of interest" description="Disordered" evidence="9">
    <location>
        <begin position="442"/>
        <end position="466"/>
    </location>
</feature>
<dbReference type="InterPro" id="IPR029044">
    <property type="entry name" value="Nucleotide-diphossugar_trans"/>
</dbReference>